<sequence length="122" mass="14276">MEITQSNLWLAIICLFGISVILFLMWRRAVKILKKEKFSKKSLSSKYGKMSEQFMPFLSIFPYNSQNFRFLGSPVDGVQFENDKIIFMEFKSAGSGLSPRQKEIKGIIAKKQIYFEEFRIKN</sequence>
<keyword evidence="3" id="KW-0378">Hydrolase</keyword>
<feature type="transmembrane region" description="Helical" evidence="1">
    <location>
        <begin position="6"/>
        <end position="26"/>
    </location>
</feature>
<keyword evidence="1" id="KW-0472">Membrane</keyword>
<accession>A0A2M7CJ24</accession>
<dbReference type="InterPro" id="IPR019287">
    <property type="entry name" value="Hday_junct_resolvase-rel_dom"/>
</dbReference>
<evidence type="ECO:0000256" key="1">
    <source>
        <dbReference type="SAM" id="Phobius"/>
    </source>
</evidence>
<evidence type="ECO:0000313" key="3">
    <source>
        <dbReference type="EMBL" id="PIV25651.1"/>
    </source>
</evidence>
<keyword evidence="3" id="KW-0255">Endonuclease</keyword>
<gene>
    <name evidence="3" type="ORF">COS38_00510</name>
</gene>
<keyword evidence="3" id="KW-0540">Nuclease</keyword>
<proteinExistence type="predicted"/>
<dbReference type="Proteomes" id="UP000229966">
    <property type="component" value="Unassembled WGS sequence"/>
</dbReference>
<protein>
    <submittedName>
        <fullName evidence="3">Endonuclease</fullName>
    </submittedName>
</protein>
<dbReference type="Pfam" id="PF10107">
    <property type="entry name" value="Endonuc_Holl"/>
    <property type="match status" value="1"/>
</dbReference>
<dbReference type="AlphaFoldDB" id="A0A2M7CJ24"/>
<keyword evidence="1" id="KW-0812">Transmembrane</keyword>
<feature type="domain" description="Holliday junction resolvase-related" evidence="2">
    <location>
        <begin position="39"/>
        <end position="119"/>
    </location>
</feature>
<organism evidence="3 4">
    <name type="scientific">Candidatus Berkelbacteria bacterium CG03_land_8_20_14_0_80_40_36</name>
    <dbReference type="NCBI Taxonomy" id="1974509"/>
    <lineage>
        <taxon>Bacteria</taxon>
        <taxon>Candidatus Berkelbacteria</taxon>
    </lineage>
</organism>
<keyword evidence="1" id="KW-1133">Transmembrane helix</keyword>
<dbReference type="GO" id="GO:0004519">
    <property type="term" value="F:endonuclease activity"/>
    <property type="evidence" value="ECO:0007669"/>
    <property type="project" value="UniProtKB-KW"/>
</dbReference>
<evidence type="ECO:0000313" key="4">
    <source>
        <dbReference type="Proteomes" id="UP000229966"/>
    </source>
</evidence>
<reference evidence="4" key="1">
    <citation type="submission" date="2017-09" db="EMBL/GenBank/DDBJ databases">
        <title>Depth-based differentiation of microbial function through sediment-hosted aquifers and enrichment of novel symbionts in the deep terrestrial subsurface.</title>
        <authorList>
            <person name="Probst A.J."/>
            <person name="Ladd B."/>
            <person name="Jarett J.K."/>
            <person name="Geller-Mcgrath D.E."/>
            <person name="Sieber C.M.K."/>
            <person name="Emerson J.B."/>
            <person name="Anantharaman K."/>
            <person name="Thomas B.C."/>
            <person name="Malmstrom R."/>
            <person name="Stieglmeier M."/>
            <person name="Klingl A."/>
            <person name="Woyke T."/>
            <person name="Ryan C.M."/>
            <person name="Banfield J.F."/>
        </authorList>
    </citation>
    <scope>NUCLEOTIDE SEQUENCE [LARGE SCALE GENOMIC DNA]</scope>
</reference>
<name>A0A2M7CJ24_9BACT</name>
<dbReference type="EMBL" id="PEUM01000013">
    <property type="protein sequence ID" value="PIV25651.1"/>
    <property type="molecule type" value="Genomic_DNA"/>
</dbReference>
<comment type="caution">
    <text evidence="3">The sequence shown here is derived from an EMBL/GenBank/DDBJ whole genome shotgun (WGS) entry which is preliminary data.</text>
</comment>
<evidence type="ECO:0000259" key="2">
    <source>
        <dbReference type="Pfam" id="PF10107"/>
    </source>
</evidence>